<comment type="caution">
    <text evidence="1">The sequence shown here is derived from an EMBL/GenBank/DDBJ whole genome shotgun (WGS) entry which is preliminary data.</text>
</comment>
<gene>
    <name evidence="1" type="ORF">QF025_002725</name>
</gene>
<proteinExistence type="predicted"/>
<accession>A0ABD5CHI3</accession>
<dbReference type="EMBL" id="JAVIZN010000002">
    <property type="protein sequence ID" value="MDR6204005.1"/>
    <property type="molecule type" value="Genomic_DNA"/>
</dbReference>
<name>A0ABD5CHI3_9BURK</name>
<organism evidence="1 2">
    <name type="scientific">Paraburkholderia graminis</name>
    <dbReference type="NCBI Taxonomy" id="60548"/>
    <lineage>
        <taxon>Bacteria</taxon>
        <taxon>Pseudomonadati</taxon>
        <taxon>Pseudomonadota</taxon>
        <taxon>Betaproteobacteria</taxon>
        <taxon>Burkholderiales</taxon>
        <taxon>Burkholderiaceae</taxon>
        <taxon>Paraburkholderia</taxon>
    </lineage>
</organism>
<evidence type="ECO:0000313" key="2">
    <source>
        <dbReference type="Proteomes" id="UP001245184"/>
    </source>
</evidence>
<sequence>MDLLISSLALVEMSNGGMMADPSALSLHTTKVARLQV</sequence>
<dbReference type="Proteomes" id="UP001245184">
    <property type="component" value="Unassembled WGS sequence"/>
</dbReference>
<reference evidence="1 2" key="1">
    <citation type="submission" date="2023-08" db="EMBL/GenBank/DDBJ databases">
        <title>Genome sequencing of plant associated microbes to promote plant fitness in Sorghum bicolor and Oryza sativa.</title>
        <authorList>
            <person name="Coleman-Derr D."/>
        </authorList>
    </citation>
    <scope>NUCLEOTIDE SEQUENCE [LARGE SCALE GENOMIC DNA]</scope>
    <source>
        <strain evidence="1 2">SLBN-33</strain>
    </source>
</reference>
<dbReference type="AlphaFoldDB" id="A0ABD5CHI3"/>
<evidence type="ECO:0000313" key="1">
    <source>
        <dbReference type="EMBL" id="MDR6204005.1"/>
    </source>
</evidence>
<protein>
    <submittedName>
        <fullName evidence="1">Uncharacterized protein</fullName>
    </submittedName>
</protein>